<feature type="region of interest" description="Disordered" evidence="1">
    <location>
        <begin position="383"/>
        <end position="432"/>
    </location>
</feature>
<evidence type="ECO:0000313" key="2">
    <source>
        <dbReference type="EMBL" id="KAE8250365.1"/>
    </source>
</evidence>
<organism evidence="2 3">
    <name type="scientific">Tilletia indica</name>
    <dbReference type="NCBI Taxonomy" id="43049"/>
    <lineage>
        <taxon>Eukaryota</taxon>
        <taxon>Fungi</taxon>
        <taxon>Dikarya</taxon>
        <taxon>Basidiomycota</taxon>
        <taxon>Ustilaginomycotina</taxon>
        <taxon>Exobasidiomycetes</taxon>
        <taxon>Tilletiales</taxon>
        <taxon>Tilletiaceae</taxon>
        <taxon>Tilletia</taxon>
    </lineage>
</organism>
<dbReference type="Proteomes" id="UP000077521">
    <property type="component" value="Unassembled WGS sequence"/>
</dbReference>
<keyword evidence="3" id="KW-1185">Reference proteome</keyword>
<gene>
    <name evidence="2" type="ORF">A4X13_0g4777</name>
</gene>
<name>A0A177TRI3_9BASI</name>
<proteinExistence type="predicted"/>
<accession>A0A177TRI3</accession>
<evidence type="ECO:0000256" key="1">
    <source>
        <dbReference type="SAM" id="MobiDB-lite"/>
    </source>
</evidence>
<evidence type="ECO:0000313" key="3">
    <source>
        <dbReference type="Proteomes" id="UP000077521"/>
    </source>
</evidence>
<dbReference type="AlphaFoldDB" id="A0A177TRI3"/>
<sequence>MVHPALAFAPTLQRALAVTQAEQKLRRAKTIRNQATSDFEDIKATSDAKDELRHIFGDLHTRVKDIEARHDALIAERISTIHAVHSHVCNSILETSMRTVKMLKCVLSEGGDKLNSTGLEVAIDNNEQIDIQTAFAKRQLVLRAVGDARSASLELRDRFNLLHAAVCAWKRREDQFTQQMTCSQNDITKLLAGIGEHLGMDPDARNSKLIGLAKAQDPPAQHSSLLKSQVDSWFRWSADEAGSNNTWRNAITISTWITSRLAQLDELTLSVKRLDEALSLRLAGSATLDEQEKAAVEECTVTASLLFSSMDELEQKFLDASAVFSKEDVARHASAVVSRNAKIDGSDRVIQIGRDALSLLHETYHNKDVVKALWESKKLFKLDDRPSDSRSQPDSGLPDPLSAPVPVPQASRTSIPDAGASTSHRSPPEHPLVVFTTNTIPHKGEPYEKRHWRFENLYLDGASHPYESYSFFKAFEMDQSAGPVLMSGLLSSTVTWVKLFRARIFSFDVSTLGFAVRDSRFQVGTCDINFASDIETVLDGERVRMSSGTPAELLSLPTLSARSPQSFLESKSPSPCFSGIDGDNDGTPLAKKTNSETKISLP</sequence>
<comment type="caution">
    <text evidence="2">The sequence shown here is derived from an EMBL/GenBank/DDBJ whole genome shotgun (WGS) entry which is preliminary data.</text>
</comment>
<dbReference type="EMBL" id="LWDF02000330">
    <property type="protein sequence ID" value="KAE8250365.1"/>
    <property type="molecule type" value="Genomic_DNA"/>
</dbReference>
<feature type="region of interest" description="Disordered" evidence="1">
    <location>
        <begin position="564"/>
        <end position="602"/>
    </location>
</feature>
<reference evidence="2" key="1">
    <citation type="submission" date="2016-04" db="EMBL/GenBank/DDBJ databases">
        <authorList>
            <person name="Nguyen H.D."/>
            <person name="Samba Siva P."/>
            <person name="Cullis J."/>
            <person name="Levesque C.A."/>
            <person name="Hambleton S."/>
        </authorList>
    </citation>
    <scope>NUCLEOTIDE SEQUENCE</scope>
    <source>
        <strain evidence="2">DAOMC 236416</strain>
    </source>
</reference>
<protein>
    <submittedName>
        <fullName evidence="2">Uncharacterized protein</fullName>
    </submittedName>
</protein>
<feature type="compositionally biased region" description="Polar residues" evidence="1">
    <location>
        <begin position="564"/>
        <end position="575"/>
    </location>
</feature>
<feature type="compositionally biased region" description="Polar residues" evidence="1">
    <location>
        <begin position="410"/>
        <end position="425"/>
    </location>
</feature>
<reference evidence="2" key="2">
    <citation type="journal article" date="2019" name="IMA Fungus">
        <title>Genome sequencing and comparison of five Tilletia species to identify candidate genes for the detection of regulated species infecting wheat.</title>
        <authorList>
            <person name="Nguyen H.D.T."/>
            <person name="Sultana T."/>
            <person name="Kesanakurti P."/>
            <person name="Hambleton S."/>
        </authorList>
    </citation>
    <scope>NUCLEOTIDE SEQUENCE</scope>
    <source>
        <strain evidence="2">DAOMC 236416</strain>
    </source>
</reference>